<reference evidence="12" key="1">
    <citation type="submission" date="2023-03" db="EMBL/GenBank/DDBJ databases">
        <title>Massive genome expansion in bonnet fungi (Mycena s.s.) driven by repeated elements and novel gene families across ecological guilds.</title>
        <authorList>
            <consortium name="Lawrence Berkeley National Laboratory"/>
            <person name="Harder C.B."/>
            <person name="Miyauchi S."/>
            <person name="Viragh M."/>
            <person name="Kuo A."/>
            <person name="Thoen E."/>
            <person name="Andreopoulos B."/>
            <person name="Lu D."/>
            <person name="Skrede I."/>
            <person name="Drula E."/>
            <person name="Henrissat B."/>
            <person name="Morin E."/>
            <person name="Kohler A."/>
            <person name="Barry K."/>
            <person name="LaButti K."/>
            <person name="Morin E."/>
            <person name="Salamov A."/>
            <person name="Lipzen A."/>
            <person name="Mereny Z."/>
            <person name="Hegedus B."/>
            <person name="Baldrian P."/>
            <person name="Stursova M."/>
            <person name="Weitz H."/>
            <person name="Taylor A."/>
            <person name="Grigoriev I.V."/>
            <person name="Nagy L.G."/>
            <person name="Martin F."/>
            <person name="Kauserud H."/>
        </authorList>
    </citation>
    <scope>NUCLEOTIDE SEQUENCE</scope>
    <source>
        <strain evidence="12">9284</strain>
    </source>
</reference>
<feature type="region of interest" description="Disordered" evidence="7">
    <location>
        <begin position="272"/>
        <end position="294"/>
    </location>
</feature>
<dbReference type="PANTHER" id="PTHR13018">
    <property type="entry name" value="PROBABLE MEMBRANE PROTEIN DUF221-RELATED"/>
    <property type="match status" value="1"/>
</dbReference>
<evidence type="ECO:0000259" key="9">
    <source>
        <dbReference type="Pfam" id="PF02714"/>
    </source>
</evidence>
<feature type="transmembrane region" description="Helical" evidence="8">
    <location>
        <begin position="763"/>
        <end position="782"/>
    </location>
</feature>
<evidence type="ECO:0008006" key="14">
    <source>
        <dbReference type="Google" id="ProtNLM"/>
    </source>
</evidence>
<gene>
    <name evidence="12" type="ORF">FB45DRAFT_897169</name>
</gene>
<evidence type="ECO:0000256" key="3">
    <source>
        <dbReference type="ARBA" id="ARBA00022448"/>
    </source>
</evidence>
<evidence type="ECO:0000256" key="7">
    <source>
        <dbReference type="SAM" id="MobiDB-lite"/>
    </source>
</evidence>
<keyword evidence="4 8" id="KW-0812">Transmembrane</keyword>
<dbReference type="Proteomes" id="UP001221142">
    <property type="component" value="Unassembled WGS sequence"/>
</dbReference>
<feature type="compositionally biased region" description="Basic residues" evidence="7">
    <location>
        <begin position="1131"/>
        <end position="1141"/>
    </location>
</feature>
<dbReference type="Pfam" id="PF14703">
    <property type="entry name" value="PHM7_cyt"/>
    <property type="match status" value="1"/>
</dbReference>
<feature type="region of interest" description="Disordered" evidence="7">
    <location>
        <begin position="1078"/>
        <end position="1104"/>
    </location>
</feature>
<protein>
    <recommendedName>
        <fullName evidence="14">DUF221-domain-containing protein</fullName>
    </recommendedName>
</protein>
<evidence type="ECO:0000313" key="12">
    <source>
        <dbReference type="EMBL" id="KAJ7644186.1"/>
    </source>
</evidence>
<feature type="compositionally biased region" description="Low complexity" evidence="7">
    <location>
        <begin position="1142"/>
        <end position="1158"/>
    </location>
</feature>
<feature type="transmembrane region" description="Helical" evidence="8">
    <location>
        <begin position="620"/>
        <end position="644"/>
    </location>
</feature>
<evidence type="ECO:0000256" key="8">
    <source>
        <dbReference type="SAM" id="Phobius"/>
    </source>
</evidence>
<feature type="region of interest" description="Disordered" evidence="7">
    <location>
        <begin position="1131"/>
        <end position="1191"/>
    </location>
</feature>
<dbReference type="GO" id="GO:0005227">
    <property type="term" value="F:calcium-activated cation channel activity"/>
    <property type="evidence" value="ECO:0007669"/>
    <property type="project" value="InterPro"/>
</dbReference>
<accession>A0AAD7CDB7</accession>
<sequence length="1288" mass="144867">MADVETRPFSRDYSGLVNQTVIGLVIAVLAISSQEYPSPPTPRGWPLSWVKQVVFFPQDKMNELRGVDATLYVRWLRGCFWFVILHTCTTFPILFPIHVEFSDDSISRASMTRASITSLVATHRGLSLLWIHICLLFWITLSWMATLIWICHGAFLLRAQKLAIAAKRMAEYDPSDGTYYPHPHPQYPFTDVPTPDRHHPNFGLRLRTIMVSNVPPSLRNEKVLKEYFEYYLSRKLDVPSMGLTSATQPGFINKSIAFLFNKAKHLPELAPAIPLSPTSRDGKDDAATGSVDNPGPIPHIDRVVVARKMTELAILLERRENFARLLETAHIRLAQKTVLAVKDAMARKEANKPIVRALSKRRKAAMADVERGTVEGEGKKKVVDMTPEERMNQLIEVIGPYVDEFGLNRKAPRRPAFLSRSQFRKLRTEGSQDSDSDGGHPNPTPPQLPTIWEALHSLPNASLEPFHPLISLSHVFRGKIVPTIDYYSAKYSLLTALITENRARAVTDYDAASTAFVTFADPADARRACKYLAVHPLNPLSCLVTMAPAYQDLDWVRVMKSSFDGEFVKDWVVNMGVWAFTVFWLFPVSLLVGLVSIQNISAFLPALSAYLARHAWEEDLIQSFVPTLLVSLLAFSIPPILLLIAKKAHTITTLSALHDLIMTRYYKFLVVNVLVFFCVGTAALQSILDSFKVNQTSRVDILQIVSQSFPTAGPFYVGWMIFTTGMHGGFELALLGLPLILYPKLRGQVTPRKRAIGTRPRTFNFYYWLPMHLLVLHVLLLFAVLNPFVIPFGAFYYFIEAGIVKNQLLHVYAKNYENNGKVLLIRMARYSLDGLVLSQVVFMIYMVVLKKSVNVGLAAFLVVFTTFVKIVITRVLRAQFEHDDILEAQLMVPRTTDPELGQEPSSGEESNDNMPSPMFSWRVPAWVNLSYATVRPHRQAQHRPNPFGPREQTFSRLGSRDFESNVKQDSSSPEAQRLIDGQALPSKPRGHKPAGAWDENLGLVAPHPAAPPWDDDNTVDLPYDNPFYTRDIATDLWLPRDPFAKLNLDDTVDLRRSVTVDPAAGRLGFWAETTASPAAMSEISSVSTPAEERPSAESFEQTVDGSEEIDLPLIIAQRALANDDVEHTVRARRGSTFRRKVSSSTTASRPRRPSIAPRLSNRSFSDSGGRRQRSTSIMSTLQPPVMDRNRSDGDFNNVRPDMHAQAEFVRAHSPHSRLSVAAPSTRQQRSANISAHDAILHEVLAEEEQALADRLEEEQAEVDRATMPRSWFTAWMFRREPPAEEPRQ</sequence>
<dbReference type="GO" id="GO:0005886">
    <property type="term" value="C:plasma membrane"/>
    <property type="evidence" value="ECO:0007669"/>
    <property type="project" value="TreeGrafter"/>
</dbReference>
<dbReference type="InterPro" id="IPR045122">
    <property type="entry name" value="Csc1-like"/>
</dbReference>
<keyword evidence="5 8" id="KW-1133">Transmembrane helix</keyword>
<evidence type="ECO:0000256" key="5">
    <source>
        <dbReference type="ARBA" id="ARBA00022989"/>
    </source>
</evidence>
<name>A0AAD7CDB7_9AGAR</name>
<dbReference type="InterPro" id="IPR003864">
    <property type="entry name" value="CSC1/OSCA1-like_7TM"/>
</dbReference>
<comment type="caution">
    <text evidence="12">The sequence shown here is derived from an EMBL/GenBank/DDBJ whole genome shotgun (WGS) entry which is preliminary data.</text>
</comment>
<evidence type="ECO:0000256" key="4">
    <source>
        <dbReference type="ARBA" id="ARBA00022692"/>
    </source>
</evidence>
<feature type="domain" description="CSC1/OSCA1-like 7TM region" evidence="9">
    <location>
        <begin position="570"/>
        <end position="843"/>
    </location>
</feature>
<evidence type="ECO:0000313" key="13">
    <source>
        <dbReference type="Proteomes" id="UP001221142"/>
    </source>
</evidence>
<feature type="transmembrane region" description="Helical" evidence="8">
    <location>
        <begin position="830"/>
        <end position="849"/>
    </location>
</feature>
<feature type="compositionally biased region" description="Polar residues" evidence="7">
    <location>
        <begin position="903"/>
        <end position="914"/>
    </location>
</feature>
<feature type="region of interest" description="Disordered" evidence="7">
    <location>
        <begin position="896"/>
        <end position="915"/>
    </location>
</feature>
<evidence type="ECO:0000259" key="10">
    <source>
        <dbReference type="Pfam" id="PF13967"/>
    </source>
</evidence>
<comment type="subcellular location">
    <subcellularLocation>
        <location evidence="1">Membrane</location>
        <topology evidence="1">Multi-pass membrane protein</topology>
    </subcellularLocation>
</comment>
<dbReference type="PANTHER" id="PTHR13018:SF139">
    <property type="entry name" value="PHOSPHATE METABOLISM PROTEIN 7"/>
    <property type="match status" value="1"/>
</dbReference>
<feature type="region of interest" description="Disordered" evidence="7">
    <location>
        <begin position="425"/>
        <end position="450"/>
    </location>
</feature>
<feature type="transmembrane region" description="Helical" evidence="8">
    <location>
        <begin position="716"/>
        <end position="742"/>
    </location>
</feature>
<evidence type="ECO:0000259" key="11">
    <source>
        <dbReference type="Pfam" id="PF14703"/>
    </source>
</evidence>
<keyword evidence="3" id="KW-0813">Transport</keyword>
<feature type="transmembrane region" description="Helical" evidence="8">
    <location>
        <begin position="577"/>
        <end position="600"/>
    </location>
</feature>
<dbReference type="InterPro" id="IPR027815">
    <property type="entry name" value="CSC1/OSCA1-like_cyt"/>
</dbReference>
<evidence type="ECO:0000256" key="1">
    <source>
        <dbReference type="ARBA" id="ARBA00004141"/>
    </source>
</evidence>
<feature type="transmembrane region" description="Helical" evidence="8">
    <location>
        <begin position="79"/>
        <end position="99"/>
    </location>
</feature>
<feature type="domain" description="CSC1/OSCA1-like N-terminal transmembrane" evidence="10">
    <location>
        <begin position="35"/>
        <end position="148"/>
    </location>
</feature>
<feature type="transmembrane region" description="Helical" evidence="8">
    <location>
        <begin position="665"/>
        <end position="688"/>
    </location>
</feature>
<dbReference type="InterPro" id="IPR032880">
    <property type="entry name" value="CSC1/OSCA1-like_N"/>
</dbReference>
<comment type="similarity">
    <text evidence="2">Belongs to the CSC1 (TC 1.A.17) family.</text>
</comment>
<evidence type="ECO:0000256" key="6">
    <source>
        <dbReference type="ARBA" id="ARBA00023136"/>
    </source>
</evidence>
<organism evidence="12 13">
    <name type="scientific">Roridomyces roridus</name>
    <dbReference type="NCBI Taxonomy" id="1738132"/>
    <lineage>
        <taxon>Eukaryota</taxon>
        <taxon>Fungi</taxon>
        <taxon>Dikarya</taxon>
        <taxon>Basidiomycota</taxon>
        <taxon>Agaricomycotina</taxon>
        <taxon>Agaricomycetes</taxon>
        <taxon>Agaricomycetidae</taxon>
        <taxon>Agaricales</taxon>
        <taxon>Marasmiineae</taxon>
        <taxon>Mycenaceae</taxon>
        <taxon>Roridomyces</taxon>
    </lineage>
</organism>
<evidence type="ECO:0000256" key="2">
    <source>
        <dbReference type="ARBA" id="ARBA00007779"/>
    </source>
</evidence>
<dbReference type="EMBL" id="JARKIF010000003">
    <property type="protein sequence ID" value="KAJ7644186.1"/>
    <property type="molecule type" value="Genomic_DNA"/>
</dbReference>
<dbReference type="Pfam" id="PF02714">
    <property type="entry name" value="RSN1_7TM"/>
    <property type="match status" value="1"/>
</dbReference>
<feature type="transmembrane region" description="Helical" evidence="8">
    <location>
        <begin position="855"/>
        <end position="872"/>
    </location>
</feature>
<feature type="domain" description="CSC1/OSCA1-like cytosolic" evidence="11">
    <location>
        <begin position="296"/>
        <end position="555"/>
    </location>
</feature>
<dbReference type="Pfam" id="PF13967">
    <property type="entry name" value="RSN1_TM"/>
    <property type="match status" value="1"/>
</dbReference>
<feature type="transmembrane region" description="Helical" evidence="8">
    <location>
        <begin position="129"/>
        <end position="157"/>
    </location>
</feature>
<proteinExistence type="inferred from homology"/>
<keyword evidence="6 8" id="KW-0472">Membrane</keyword>
<keyword evidence="13" id="KW-1185">Reference proteome</keyword>